<feature type="signal peptide" evidence="3">
    <location>
        <begin position="1"/>
        <end position="18"/>
    </location>
</feature>
<dbReference type="GO" id="GO:0003756">
    <property type="term" value="F:protein disulfide isomerase activity"/>
    <property type="evidence" value="ECO:0007669"/>
    <property type="project" value="TreeGrafter"/>
</dbReference>
<protein>
    <submittedName>
        <fullName evidence="5">Thioredoxin</fullName>
    </submittedName>
</protein>
<dbReference type="GO" id="GO:0005783">
    <property type="term" value="C:endoplasmic reticulum"/>
    <property type="evidence" value="ECO:0007669"/>
    <property type="project" value="TreeGrafter"/>
</dbReference>
<dbReference type="EMBL" id="JASPKY010000003">
    <property type="protein sequence ID" value="KAK9758850.1"/>
    <property type="molecule type" value="Genomic_DNA"/>
</dbReference>
<dbReference type="PROSITE" id="PS00194">
    <property type="entry name" value="THIOREDOXIN_1"/>
    <property type="match status" value="2"/>
</dbReference>
<evidence type="ECO:0000256" key="2">
    <source>
        <dbReference type="ARBA" id="ARBA00022729"/>
    </source>
</evidence>
<feature type="domain" description="Thioredoxin" evidence="4">
    <location>
        <begin position="6"/>
        <end position="127"/>
    </location>
</feature>
<dbReference type="AlphaFoldDB" id="A0AAW1NIW2"/>
<dbReference type="SUPFAM" id="SSF52833">
    <property type="entry name" value="Thioredoxin-like"/>
    <property type="match status" value="3"/>
</dbReference>
<dbReference type="PROSITE" id="PS51352">
    <property type="entry name" value="THIOREDOXIN_2"/>
    <property type="match status" value="2"/>
</dbReference>
<dbReference type="InterPro" id="IPR051063">
    <property type="entry name" value="PDI"/>
</dbReference>
<dbReference type="PANTHER" id="PTHR45672">
    <property type="entry name" value="PROTEIN DISULFIDE-ISOMERASE C17H9.14C-RELATED"/>
    <property type="match status" value="1"/>
</dbReference>
<proteinExistence type="inferred from homology"/>
<dbReference type="Proteomes" id="UP001458880">
    <property type="component" value="Unassembled WGS sequence"/>
</dbReference>
<organism evidence="5 6">
    <name type="scientific">Popillia japonica</name>
    <name type="common">Japanese beetle</name>
    <dbReference type="NCBI Taxonomy" id="7064"/>
    <lineage>
        <taxon>Eukaryota</taxon>
        <taxon>Metazoa</taxon>
        <taxon>Ecdysozoa</taxon>
        <taxon>Arthropoda</taxon>
        <taxon>Hexapoda</taxon>
        <taxon>Insecta</taxon>
        <taxon>Pterygota</taxon>
        <taxon>Neoptera</taxon>
        <taxon>Endopterygota</taxon>
        <taxon>Coleoptera</taxon>
        <taxon>Polyphaga</taxon>
        <taxon>Scarabaeiformia</taxon>
        <taxon>Scarabaeidae</taxon>
        <taxon>Rutelinae</taxon>
        <taxon>Popillia</taxon>
    </lineage>
</organism>
<dbReference type="InterPro" id="IPR013766">
    <property type="entry name" value="Thioredoxin_domain"/>
</dbReference>
<sequence length="365" mass="41635">MNFYILTAIFYLLNVICAEHEPEHTVQYTVDDFEEQIPKRNHFVMFYAPWCGHSQRLAPTWEQLAEMLNEEDGNVRIAKVDCMKDSKICTDQDITGYPTLKFFKIGESEGVKFRGTRDLPSLSNFINEQLGSESADETPEIPEPTGGLIELTEDTFYDHVATGKHFVKFYAPWCGHCQKLAPTWEGLAQSLEFEEGVSVCKIDCTQYRGVCNEFEVKGYPSLLWIEDGKKVDKYQGPRSHDDLKLYVNKMLGAKAESKDDTADESKDEAQGVVLILTGDNFEHGIQKGISFVKFFAPWCGHCKRLAPTWEELEVNKQLCKDQEVDGFPTIYLYKNGLKVSEYTGNRSLEDLVEFVTKHSDGHDEL</sequence>
<evidence type="ECO:0000256" key="1">
    <source>
        <dbReference type="ARBA" id="ARBA00006347"/>
    </source>
</evidence>
<evidence type="ECO:0000256" key="3">
    <source>
        <dbReference type="SAM" id="SignalP"/>
    </source>
</evidence>
<name>A0AAW1NIW2_POPJA</name>
<feature type="domain" description="Thioredoxin" evidence="4">
    <location>
        <begin position="128"/>
        <end position="252"/>
    </location>
</feature>
<evidence type="ECO:0000259" key="4">
    <source>
        <dbReference type="PROSITE" id="PS51352"/>
    </source>
</evidence>
<dbReference type="GO" id="GO:0006457">
    <property type="term" value="P:protein folding"/>
    <property type="evidence" value="ECO:0007669"/>
    <property type="project" value="TreeGrafter"/>
</dbReference>
<feature type="chain" id="PRO_5043598251" evidence="3">
    <location>
        <begin position="19"/>
        <end position="365"/>
    </location>
</feature>
<dbReference type="PRINTS" id="PR00421">
    <property type="entry name" value="THIOREDOXIN"/>
</dbReference>
<dbReference type="InterPro" id="IPR017937">
    <property type="entry name" value="Thioredoxin_CS"/>
</dbReference>
<gene>
    <name evidence="5" type="ORF">QE152_g660</name>
</gene>
<comment type="similarity">
    <text evidence="1">Belongs to the protein disulfide isomerase family.</text>
</comment>
<dbReference type="Gene3D" id="3.40.30.10">
    <property type="entry name" value="Glutaredoxin"/>
    <property type="match status" value="4"/>
</dbReference>
<dbReference type="Pfam" id="PF00085">
    <property type="entry name" value="Thioredoxin"/>
    <property type="match status" value="4"/>
</dbReference>
<reference evidence="5 6" key="1">
    <citation type="journal article" date="2024" name="BMC Genomics">
        <title>De novo assembly and annotation of Popillia japonica's genome with initial clues to its potential as an invasive pest.</title>
        <authorList>
            <person name="Cucini C."/>
            <person name="Boschi S."/>
            <person name="Funari R."/>
            <person name="Cardaioli E."/>
            <person name="Iannotti N."/>
            <person name="Marturano G."/>
            <person name="Paoli F."/>
            <person name="Bruttini M."/>
            <person name="Carapelli A."/>
            <person name="Frati F."/>
            <person name="Nardi F."/>
        </authorList>
    </citation>
    <scope>NUCLEOTIDE SEQUENCE [LARGE SCALE GENOMIC DNA]</scope>
    <source>
        <strain evidence="5">DMR45628</strain>
    </source>
</reference>
<keyword evidence="2 3" id="KW-0732">Signal</keyword>
<dbReference type="FunFam" id="3.40.30.10:FF:000398">
    <property type="entry name" value="Thioredoxin domain-containing protein"/>
    <property type="match status" value="1"/>
</dbReference>
<evidence type="ECO:0000313" key="6">
    <source>
        <dbReference type="Proteomes" id="UP001458880"/>
    </source>
</evidence>
<accession>A0AAW1NIW2</accession>
<comment type="caution">
    <text evidence="5">The sequence shown here is derived from an EMBL/GenBank/DDBJ whole genome shotgun (WGS) entry which is preliminary data.</text>
</comment>
<keyword evidence="6" id="KW-1185">Reference proteome</keyword>
<dbReference type="InterPro" id="IPR036249">
    <property type="entry name" value="Thioredoxin-like_sf"/>
</dbReference>
<evidence type="ECO:0000313" key="5">
    <source>
        <dbReference type="EMBL" id="KAK9758850.1"/>
    </source>
</evidence>
<dbReference type="PANTHER" id="PTHR45672:SF3">
    <property type="entry name" value="THIOREDOXIN DOMAIN-CONTAINING PROTEIN 5"/>
    <property type="match status" value="1"/>
</dbReference>